<feature type="region of interest" description="Disordered" evidence="1">
    <location>
        <begin position="50"/>
        <end position="132"/>
    </location>
</feature>
<evidence type="ECO:0000256" key="1">
    <source>
        <dbReference type="SAM" id="MobiDB-lite"/>
    </source>
</evidence>
<organism evidence="2 3">
    <name type="scientific">Actinomadura keratinilytica</name>
    <dbReference type="NCBI Taxonomy" id="547461"/>
    <lineage>
        <taxon>Bacteria</taxon>
        <taxon>Bacillati</taxon>
        <taxon>Actinomycetota</taxon>
        <taxon>Actinomycetes</taxon>
        <taxon>Streptosporangiales</taxon>
        <taxon>Thermomonosporaceae</taxon>
        <taxon>Actinomadura</taxon>
    </lineage>
</organism>
<feature type="region of interest" description="Disordered" evidence="1">
    <location>
        <begin position="1"/>
        <end position="32"/>
    </location>
</feature>
<proteinExistence type="predicted"/>
<feature type="compositionally biased region" description="Basic and acidic residues" evidence="1">
    <location>
        <begin position="314"/>
        <end position="334"/>
    </location>
</feature>
<dbReference type="Proteomes" id="UP001500266">
    <property type="component" value="Unassembled WGS sequence"/>
</dbReference>
<feature type="compositionally biased region" description="Acidic residues" evidence="1">
    <location>
        <begin position="69"/>
        <end position="83"/>
    </location>
</feature>
<gene>
    <name evidence="2" type="ORF">GCM10022416_23410</name>
</gene>
<feature type="compositionally biased region" description="Basic and acidic residues" evidence="1">
    <location>
        <begin position="277"/>
        <end position="288"/>
    </location>
</feature>
<keyword evidence="3" id="KW-1185">Reference proteome</keyword>
<feature type="compositionally biased region" description="Low complexity" evidence="1">
    <location>
        <begin position="231"/>
        <end position="250"/>
    </location>
</feature>
<dbReference type="EMBL" id="BAABDO010000026">
    <property type="protein sequence ID" value="GAA4138219.1"/>
    <property type="molecule type" value="Genomic_DNA"/>
</dbReference>
<feature type="compositionally biased region" description="Basic and acidic residues" evidence="1">
    <location>
        <begin position="217"/>
        <end position="226"/>
    </location>
</feature>
<dbReference type="RefSeq" id="WP_345020386.1">
    <property type="nucleotide sequence ID" value="NZ_BAABDO010000026.1"/>
</dbReference>
<evidence type="ECO:0000313" key="2">
    <source>
        <dbReference type="EMBL" id="GAA4138219.1"/>
    </source>
</evidence>
<feature type="compositionally biased region" description="Low complexity" evidence="1">
    <location>
        <begin position="50"/>
        <end position="68"/>
    </location>
</feature>
<evidence type="ECO:0000313" key="3">
    <source>
        <dbReference type="Proteomes" id="UP001500266"/>
    </source>
</evidence>
<reference evidence="3" key="1">
    <citation type="journal article" date="2019" name="Int. J. Syst. Evol. Microbiol.">
        <title>The Global Catalogue of Microorganisms (GCM) 10K type strain sequencing project: providing services to taxonomists for standard genome sequencing and annotation.</title>
        <authorList>
            <consortium name="The Broad Institute Genomics Platform"/>
            <consortium name="The Broad Institute Genome Sequencing Center for Infectious Disease"/>
            <person name="Wu L."/>
            <person name="Ma J."/>
        </authorList>
    </citation>
    <scope>NUCLEOTIDE SEQUENCE [LARGE SCALE GENOMIC DNA]</scope>
    <source>
        <strain evidence="3">JCM 17316</strain>
    </source>
</reference>
<feature type="compositionally biased region" description="Pro residues" evidence="1">
    <location>
        <begin position="262"/>
        <end position="272"/>
    </location>
</feature>
<protein>
    <submittedName>
        <fullName evidence="2">Uncharacterized protein</fullName>
    </submittedName>
</protein>
<feature type="compositionally biased region" description="Low complexity" evidence="1">
    <location>
        <begin position="185"/>
        <end position="204"/>
    </location>
</feature>
<sequence length="334" mass="34864">MTERSTGAPEPVDPFRRGDAPAAEFPTGDLSAVRRTDAVFEALARHAASFAPATEPAASAGEPAGAPADSDEAAEPGDAEAELDERLRAAGAESDPAVRLLRALVADVGEPGTERRPGPEPPSGPRRRGRRTIVALGVAGTVLASGGVAAAGVDLTGRSAQGVPSGEQITRPADDRSADTRRQTLRAAPRAARPGAVAGRTRAVPRTPTSPAPTRKPAAERRDRAVGRSAGGSVRPPAPSGSSSPSPTAPDDTLVQPARPGVRPPAGLPWPGPSAESEFRRRIEEIRRWLTRPAGQSRRGYEARFFGQNAMGRRTAEQGKDTGRDRNGPRRDRS</sequence>
<comment type="caution">
    <text evidence="2">The sequence shown here is derived from an EMBL/GenBank/DDBJ whole genome shotgun (WGS) entry which is preliminary data.</text>
</comment>
<name>A0ABP7YM16_9ACTN</name>
<accession>A0ABP7YM16</accession>
<feature type="compositionally biased region" description="Basic and acidic residues" evidence="1">
    <location>
        <begin position="172"/>
        <end position="182"/>
    </location>
</feature>
<feature type="region of interest" description="Disordered" evidence="1">
    <location>
        <begin position="157"/>
        <end position="334"/>
    </location>
</feature>